<comment type="function">
    <text evidence="7">Repressor involved in choline regulation of the bet genes.</text>
</comment>
<dbReference type="Gene3D" id="1.10.357.10">
    <property type="entry name" value="Tetracycline Repressor, domain 2"/>
    <property type="match status" value="1"/>
</dbReference>
<dbReference type="Pfam" id="PF00440">
    <property type="entry name" value="TetR_N"/>
    <property type="match status" value="1"/>
</dbReference>
<dbReference type="RefSeq" id="WP_380788332.1">
    <property type="nucleotide sequence ID" value="NZ_JBHTKR010000001.1"/>
</dbReference>
<keyword evidence="4 7" id="KW-0238">DNA-binding</keyword>
<feature type="DNA-binding region" description="H-T-H motif" evidence="7 8">
    <location>
        <begin position="31"/>
        <end position="50"/>
    </location>
</feature>
<dbReference type="PANTHER" id="PTHR30055:SF234">
    <property type="entry name" value="HTH-TYPE TRANSCRIPTIONAL REGULATOR BETI"/>
    <property type="match status" value="1"/>
</dbReference>
<dbReference type="SUPFAM" id="SSF46689">
    <property type="entry name" value="Homeodomain-like"/>
    <property type="match status" value="1"/>
</dbReference>
<dbReference type="PROSITE" id="PS50977">
    <property type="entry name" value="HTH_TETR_2"/>
    <property type="match status" value="1"/>
</dbReference>
<reference evidence="11" key="1">
    <citation type="journal article" date="2019" name="Int. J. Syst. Evol. Microbiol.">
        <title>The Global Catalogue of Microorganisms (GCM) 10K type strain sequencing project: providing services to taxonomists for standard genome sequencing and annotation.</title>
        <authorList>
            <consortium name="The Broad Institute Genomics Platform"/>
            <consortium name="The Broad Institute Genome Sequencing Center for Infectious Disease"/>
            <person name="Wu L."/>
            <person name="Ma J."/>
        </authorList>
    </citation>
    <scope>NUCLEOTIDE SEQUENCE [LARGE SCALE GENOMIC DNA]</scope>
    <source>
        <strain evidence="11">CCUG 55328</strain>
    </source>
</reference>
<dbReference type="InterPro" id="IPR039538">
    <property type="entry name" value="BetI_C"/>
</dbReference>
<dbReference type="InterPro" id="IPR017757">
    <property type="entry name" value="Tscrpt_rep_BetI"/>
</dbReference>
<dbReference type="EMBL" id="JBHTKR010000001">
    <property type="protein sequence ID" value="MFD1193248.1"/>
    <property type="molecule type" value="Genomic_DNA"/>
</dbReference>
<evidence type="ECO:0000256" key="3">
    <source>
        <dbReference type="ARBA" id="ARBA00023015"/>
    </source>
</evidence>
<comment type="caution">
    <text evidence="10">The sequence shown here is derived from an EMBL/GenBank/DDBJ whole genome shotgun (WGS) entry which is preliminary data.</text>
</comment>
<organism evidence="10 11">
    <name type="scientific">Seohaeicola saemankumensis</name>
    <dbReference type="NCBI Taxonomy" id="481181"/>
    <lineage>
        <taxon>Bacteria</taxon>
        <taxon>Pseudomonadati</taxon>
        <taxon>Pseudomonadota</taxon>
        <taxon>Alphaproteobacteria</taxon>
        <taxon>Rhodobacterales</taxon>
        <taxon>Roseobacteraceae</taxon>
        <taxon>Seohaeicola</taxon>
    </lineage>
</organism>
<evidence type="ECO:0000259" key="9">
    <source>
        <dbReference type="PROSITE" id="PS50977"/>
    </source>
</evidence>
<evidence type="ECO:0000256" key="4">
    <source>
        <dbReference type="ARBA" id="ARBA00023125"/>
    </source>
</evidence>
<evidence type="ECO:0000256" key="6">
    <source>
        <dbReference type="ARBA" id="ARBA00024936"/>
    </source>
</evidence>
<evidence type="ECO:0000256" key="5">
    <source>
        <dbReference type="ARBA" id="ARBA00023163"/>
    </source>
</evidence>
<name>A0ABW3T890_9RHOB</name>
<feature type="domain" description="HTH tetR-type" evidence="9">
    <location>
        <begin position="8"/>
        <end position="68"/>
    </location>
</feature>
<evidence type="ECO:0000256" key="8">
    <source>
        <dbReference type="PROSITE-ProRule" id="PRU00335"/>
    </source>
</evidence>
<keyword evidence="11" id="KW-1185">Reference proteome</keyword>
<dbReference type="Proteomes" id="UP001597151">
    <property type="component" value="Unassembled WGS sequence"/>
</dbReference>
<keyword evidence="2 7" id="KW-0678">Repressor</keyword>
<comment type="function">
    <text evidence="6">Repressor involved in the biosynthesis of the osmoprotectant glycine betaine. It represses transcription of the choline transporter BetT and the genes of BetAB involved in the synthesis of glycine betaine.</text>
</comment>
<dbReference type="PANTHER" id="PTHR30055">
    <property type="entry name" value="HTH-TYPE TRANSCRIPTIONAL REGULATOR RUTR"/>
    <property type="match status" value="1"/>
</dbReference>
<proteinExistence type="inferred from homology"/>
<evidence type="ECO:0000313" key="10">
    <source>
        <dbReference type="EMBL" id="MFD1193248.1"/>
    </source>
</evidence>
<evidence type="ECO:0000256" key="1">
    <source>
        <dbReference type="ARBA" id="ARBA00004719"/>
    </source>
</evidence>
<evidence type="ECO:0000256" key="7">
    <source>
        <dbReference type="HAMAP-Rule" id="MF_00768"/>
    </source>
</evidence>
<dbReference type="InterPro" id="IPR009057">
    <property type="entry name" value="Homeodomain-like_sf"/>
</dbReference>
<protein>
    <recommendedName>
        <fullName evidence="7">HTH-type transcriptional regulator BetI</fullName>
    </recommendedName>
</protein>
<gene>
    <name evidence="7 10" type="primary">betI</name>
    <name evidence="10" type="ORF">ACFQ3C_01020</name>
</gene>
<keyword evidence="5 7" id="KW-0804">Transcription</keyword>
<dbReference type="InterPro" id="IPR001647">
    <property type="entry name" value="HTH_TetR"/>
</dbReference>
<accession>A0ABW3T890</accession>
<keyword evidence="3 7" id="KW-0805">Transcription regulation</keyword>
<comment type="pathway">
    <text evidence="1 7">Amine and polyamine biosynthesis; betaine biosynthesis via choline pathway [regulation].</text>
</comment>
<dbReference type="InterPro" id="IPR050109">
    <property type="entry name" value="HTH-type_TetR-like_transc_reg"/>
</dbReference>
<dbReference type="NCBIfam" id="TIGR03384">
    <property type="entry name" value="betaine_BetI"/>
    <property type="match status" value="1"/>
</dbReference>
<dbReference type="InterPro" id="IPR036271">
    <property type="entry name" value="Tet_transcr_reg_TetR-rel_C_sf"/>
</dbReference>
<sequence>MPKLGMEPIRRAALVEATIAEIGTSGTLDVTVAQIARRAGMSSALAHHYFGGKEQIFLAAMRHTLTVYAAGVRAALAKATGPRARLEAVVGASFAGNNFRRDVVAAWLNFYVLAQVSTDARQLLSIYQRRLRSTLTHDLRPLVGARAPVVADRIAALIDGVYLRQSLGLGQPDATKAIGSVLDCLDLEIQRGMA</sequence>
<dbReference type="NCBIfam" id="NF001978">
    <property type="entry name" value="PRK00767.1"/>
    <property type="match status" value="1"/>
</dbReference>
<evidence type="ECO:0000313" key="11">
    <source>
        <dbReference type="Proteomes" id="UP001597151"/>
    </source>
</evidence>
<dbReference type="Pfam" id="PF13977">
    <property type="entry name" value="TetR_C_6"/>
    <property type="match status" value="1"/>
</dbReference>
<dbReference type="HAMAP" id="MF_00768">
    <property type="entry name" value="HTH_type_BetI"/>
    <property type="match status" value="1"/>
</dbReference>
<evidence type="ECO:0000256" key="2">
    <source>
        <dbReference type="ARBA" id="ARBA00022491"/>
    </source>
</evidence>
<dbReference type="SUPFAM" id="SSF48498">
    <property type="entry name" value="Tetracyclin repressor-like, C-terminal domain"/>
    <property type="match status" value="1"/>
</dbReference>